<comment type="caution">
    <text evidence="5">The sequence shown here is derived from an EMBL/GenBank/DDBJ whole genome shotgun (WGS) entry which is preliminary data.</text>
</comment>
<name>A0A8T2TMT3_CERRI</name>
<dbReference type="OrthoDB" id="2014755at2759"/>
<dbReference type="InterPro" id="IPR007011">
    <property type="entry name" value="LEA_SMP_dom"/>
</dbReference>
<feature type="domain" description="SMP" evidence="4">
    <location>
        <begin position="97"/>
        <end position="155"/>
    </location>
</feature>
<sequence length="270" mass="26816">MAYAQQQQDTQASPATAPVTQQQQQQIPITMPSPQQPRTVGDALEDAAKRAHDKPLEVKDARAIQSAEGRATGIPTGISGGPASYAQHLVDTQQNATLGDALEGAKAYLPSDKIATPQDTSAVSRAEARNSPDPRTPISAGGVAASMQAAAQHNVNLGYVPAGRAGRAGIGRGATRPPTQVSNQAGGGTAGGVCPPTSFNDQTSIGGTTAPAVNQPTVKDAATASPQVAGATNTSTPSSAGVPTVVITHTTIGQAPAGTAAGGPGEPGPD</sequence>
<feature type="region of interest" description="Disordered" evidence="3">
    <location>
        <begin position="112"/>
        <end position="140"/>
    </location>
</feature>
<organism evidence="5 6">
    <name type="scientific">Ceratopteris richardii</name>
    <name type="common">Triangle waterfern</name>
    <dbReference type="NCBI Taxonomy" id="49495"/>
    <lineage>
        <taxon>Eukaryota</taxon>
        <taxon>Viridiplantae</taxon>
        <taxon>Streptophyta</taxon>
        <taxon>Embryophyta</taxon>
        <taxon>Tracheophyta</taxon>
        <taxon>Polypodiopsida</taxon>
        <taxon>Polypodiidae</taxon>
        <taxon>Polypodiales</taxon>
        <taxon>Pteridineae</taxon>
        <taxon>Pteridaceae</taxon>
        <taxon>Parkerioideae</taxon>
        <taxon>Ceratopteris</taxon>
    </lineage>
</organism>
<accession>A0A8T2TMT3</accession>
<feature type="compositionally biased region" description="Polar residues" evidence="3">
    <location>
        <begin position="224"/>
        <end position="252"/>
    </location>
</feature>
<feature type="compositionally biased region" description="Low complexity" evidence="3">
    <location>
        <begin position="10"/>
        <end position="37"/>
    </location>
</feature>
<feature type="compositionally biased region" description="Gly residues" evidence="3">
    <location>
        <begin position="260"/>
        <end position="270"/>
    </location>
</feature>
<comment type="similarity">
    <text evidence="1">Belongs to the LEA type SMP family.</text>
</comment>
<evidence type="ECO:0000256" key="1">
    <source>
        <dbReference type="ARBA" id="ARBA00010733"/>
    </source>
</evidence>
<evidence type="ECO:0000313" key="5">
    <source>
        <dbReference type="EMBL" id="KAH7422755.1"/>
    </source>
</evidence>
<dbReference type="PANTHER" id="PTHR31174">
    <property type="entry name" value="SEED MATURATION FAMILY PROTEIN"/>
    <property type="match status" value="1"/>
</dbReference>
<keyword evidence="6" id="KW-1185">Reference proteome</keyword>
<feature type="region of interest" description="Disordered" evidence="3">
    <location>
        <begin position="1"/>
        <end position="79"/>
    </location>
</feature>
<dbReference type="AlphaFoldDB" id="A0A8T2TMT3"/>
<gene>
    <name evidence="5" type="ORF">KP509_12G023800</name>
</gene>
<feature type="compositionally biased region" description="Basic and acidic residues" evidence="3">
    <location>
        <begin position="46"/>
        <end position="62"/>
    </location>
</feature>
<feature type="region of interest" description="Disordered" evidence="3">
    <location>
        <begin position="168"/>
        <end position="270"/>
    </location>
</feature>
<dbReference type="InterPro" id="IPR042971">
    <property type="entry name" value="LEA_SMP"/>
</dbReference>
<evidence type="ECO:0000256" key="2">
    <source>
        <dbReference type="ARBA" id="ARBA00022737"/>
    </source>
</evidence>
<feature type="compositionally biased region" description="Polar residues" evidence="3">
    <location>
        <begin position="197"/>
        <end position="217"/>
    </location>
</feature>
<proteinExistence type="inferred from homology"/>
<dbReference type="PANTHER" id="PTHR31174:SF7">
    <property type="entry name" value="LATE EMBRYOGENESIS ABUNDANT PROTEIN 31-RELATED"/>
    <property type="match status" value="1"/>
</dbReference>
<evidence type="ECO:0000313" key="6">
    <source>
        <dbReference type="Proteomes" id="UP000825935"/>
    </source>
</evidence>
<feature type="domain" description="SMP" evidence="4">
    <location>
        <begin position="39"/>
        <end position="87"/>
    </location>
</feature>
<evidence type="ECO:0000259" key="4">
    <source>
        <dbReference type="Pfam" id="PF04927"/>
    </source>
</evidence>
<protein>
    <recommendedName>
        <fullName evidence="4">SMP domain-containing protein</fullName>
    </recommendedName>
</protein>
<dbReference type="OMA" id="MNQRQAI"/>
<reference evidence="5" key="1">
    <citation type="submission" date="2021-08" db="EMBL/GenBank/DDBJ databases">
        <title>WGS assembly of Ceratopteris richardii.</title>
        <authorList>
            <person name="Marchant D.B."/>
            <person name="Chen G."/>
            <person name="Jenkins J."/>
            <person name="Shu S."/>
            <person name="Leebens-Mack J."/>
            <person name="Grimwood J."/>
            <person name="Schmutz J."/>
            <person name="Soltis P."/>
            <person name="Soltis D."/>
            <person name="Chen Z.-H."/>
        </authorList>
    </citation>
    <scope>NUCLEOTIDE SEQUENCE</scope>
    <source>
        <strain evidence="5">Whitten #5841</strain>
        <tissue evidence="5">Leaf</tissue>
    </source>
</reference>
<dbReference type="Pfam" id="PF04927">
    <property type="entry name" value="SMP"/>
    <property type="match status" value="2"/>
</dbReference>
<keyword evidence="2" id="KW-0677">Repeat</keyword>
<dbReference type="EMBL" id="CM035417">
    <property type="protein sequence ID" value="KAH7422755.1"/>
    <property type="molecule type" value="Genomic_DNA"/>
</dbReference>
<evidence type="ECO:0000256" key="3">
    <source>
        <dbReference type="SAM" id="MobiDB-lite"/>
    </source>
</evidence>
<dbReference type="Proteomes" id="UP000825935">
    <property type="component" value="Chromosome 12"/>
</dbReference>